<name>A0A8J5I113_ZINOF</name>
<dbReference type="AlphaFoldDB" id="A0A8J5I113"/>
<dbReference type="EMBL" id="JACMSC010000002">
    <property type="protein sequence ID" value="KAG6531156.1"/>
    <property type="molecule type" value="Genomic_DNA"/>
</dbReference>
<reference evidence="1 2" key="1">
    <citation type="submission" date="2020-08" db="EMBL/GenBank/DDBJ databases">
        <title>Plant Genome Project.</title>
        <authorList>
            <person name="Zhang R.-G."/>
        </authorList>
    </citation>
    <scope>NUCLEOTIDE SEQUENCE [LARGE SCALE GENOMIC DNA]</scope>
    <source>
        <tissue evidence="1">Rhizome</tissue>
    </source>
</reference>
<organism evidence="1 2">
    <name type="scientific">Zingiber officinale</name>
    <name type="common">Ginger</name>
    <name type="synonym">Amomum zingiber</name>
    <dbReference type="NCBI Taxonomy" id="94328"/>
    <lineage>
        <taxon>Eukaryota</taxon>
        <taxon>Viridiplantae</taxon>
        <taxon>Streptophyta</taxon>
        <taxon>Embryophyta</taxon>
        <taxon>Tracheophyta</taxon>
        <taxon>Spermatophyta</taxon>
        <taxon>Magnoliopsida</taxon>
        <taxon>Liliopsida</taxon>
        <taxon>Zingiberales</taxon>
        <taxon>Zingiberaceae</taxon>
        <taxon>Zingiber</taxon>
    </lineage>
</organism>
<evidence type="ECO:0000313" key="2">
    <source>
        <dbReference type="Proteomes" id="UP000734854"/>
    </source>
</evidence>
<dbReference type="Proteomes" id="UP000734854">
    <property type="component" value="Unassembled WGS sequence"/>
</dbReference>
<proteinExistence type="predicted"/>
<evidence type="ECO:0000313" key="1">
    <source>
        <dbReference type="EMBL" id="KAG6531156.1"/>
    </source>
</evidence>
<protein>
    <submittedName>
        <fullName evidence="1">Uncharacterized protein</fullName>
    </submittedName>
</protein>
<gene>
    <name evidence="1" type="ORF">ZIOFF_004930</name>
</gene>
<accession>A0A8J5I113</accession>
<keyword evidence="2" id="KW-1185">Reference proteome</keyword>
<sequence length="101" mass="11835">MDSPAGSSFLGSCINPHSCCLVPRDQSQFHLLGQEEEEDGDYERRQRINWLSILKRLMKKGKGICCSKPLRFGYDEESYSKNFDDGQWNRRNLVRFLDKQM</sequence>
<comment type="caution">
    <text evidence="1">The sequence shown here is derived from an EMBL/GenBank/DDBJ whole genome shotgun (WGS) entry which is preliminary data.</text>
</comment>